<feature type="domain" description="Proline dehydrogenase" evidence="9">
    <location>
        <begin position="136"/>
        <end position="442"/>
    </location>
</feature>
<evidence type="ECO:0000313" key="12">
    <source>
        <dbReference type="Proteomes" id="UP001525890"/>
    </source>
</evidence>
<name>A0ABT2MLJ8_9CYAN</name>
<dbReference type="Pfam" id="PF00171">
    <property type="entry name" value="Aldedh"/>
    <property type="match status" value="1"/>
</dbReference>
<dbReference type="InterPro" id="IPR002872">
    <property type="entry name" value="Proline_DH_dom"/>
</dbReference>
<comment type="catalytic activity">
    <reaction evidence="5">
        <text>L-glutamate 5-semialdehyde + NAD(+) + H2O = L-glutamate + NADH + 2 H(+)</text>
        <dbReference type="Rhea" id="RHEA:30235"/>
        <dbReference type="ChEBI" id="CHEBI:15377"/>
        <dbReference type="ChEBI" id="CHEBI:15378"/>
        <dbReference type="ChEBI" id="CHEBI:29985"/>
        <dbReference type="ChEBI" id="CHEBI:57540"/>
        <dbReference type="ChEBI" id="CHEBI:57945"/>
        <dbReference type="ChEBI" id="CHEBI:58066"/>
        <dbReference type="EC" id="1.2.1.88"/>
    </reaction>
</comment>
<feature type="domain" description="Proline utilization A N-terminal" evidence="10">
    <location>
        <begin position="12"/>
        <end position="127"/>
    </location>
</feature>
<dbReference type="Pfam" id="PF18083">
    <property type="entry name" value="PutA_N"/>
    <property type="match status" value="1"/>
</dbReference>
<dbReference type="Proteomes" id="UP001525890">
    <property type="component" value="Unassembled WGS sequence"/>
</dbReference>
<evidence type="ECO:0000256" key="7">
    <source>
        <dbReference type="RuleBase" id="RU003345"/>
    </source>
</evidence>
<reference evidence="11 12" key="1">
    <citation type="journal article" date="2022" name="Front. Microbiol.">
        <title>High genomic differentiation and limited gene flow indicate recent cryptic speciation within the genus Laspinema (cyanobacteria).</title>
        <authorList>
            <person name="Stanojkovic A."/>
            <person name="Skoupy S."/>
            <person name="Skaloud P."/>
            <person name="Dvorak P."/>
        </authorList>
    </citation>
    <scope>NUCLEOTIDE SEQUENCE [LARGE SCALE GENOMIC DNA]</scope>
    <source>
        <strain evidence="11 12">D2a</strain>
    </source>
</reference>
<dbReference type="NCBIfam" id="TIGR01237">
    <property type="entry name" value="D1pyr5carbox2"/>
    <property type="match status" value="1"/>
</dbReference>
<gene>
    <name evidence="11" type="primary">pruA</name>
    <name evidence="11" type="ORF">NG799_00765</name>
</gene>
<dbReference type="InterPro" id="IPR016163">
    <property type="entry name" value="Ald_DH_C"/>
</dbReference>
<sequence length="992" mass="109529">MVVQASKNTTYEAKTQEIAKQLLAATQEKRSFFAQLQDQMRWDDKILDWAMSNPGLRVQLFRFIDCLPALRSKPEIARHLQEYLTVEEVELPDALKKLIGFSGGDSVPGQIAATTVSTAVETLAQKYISGENIKQALKTIERLRKDKMAFTMDLLGEAVITEPEAQSYLERYLDLMTQLTDVAKKWSKVPQIDEADGETIPQVQVSVKLTAFYSQFDPIDAEGSEARVIDRIRTLLRHAKTVGAAVHFDMEQYHYKDLTLSILKRLLMEEEFRSRTDIGVTLQAYLRDSKQDLQGLIDWAKERENPVTVRLVKGAYWDQETIKAIQKHWPQPVYNDKAATDVNFEQMTELLLENHEYLYAAIGSHNVRSQAHAIAIAQTLNIPRRRFEMQVLYGMGDKLAKALVQQGYRVRVYCPYGDLLPGMAYLIRRLLENTANSSFVRQSQEDRPIESLIGPPQPDGDEAIAIHNKALPNAAPDRDYAKIKEREEAAAALASVRQQLGKTYLPLINGDRVNATNTVNSVNPSNPTEVIGTIGLMSVEQADQAIAAAKSALTQWRTTPAGDRANLLRKAGELMEQRRHELSAWMVLEVGKPLRECDAEISEGIDFCRYYADEMERLNSGVNYDVAGETNRYHYQPRGITVVISPWNFPFAIPVGMTVASLVAGNCTLLKPAEVSSVIAAKFAEILVEAGIPSGVFQYVPCKGSSVGSHLVKHPDVNTIVFTGSQEVGCQIYAEAAILQPGQKHLKKVIAEMGGKNAVIVDESADLDPAVAGVVQSAFGYSGQKCSACSRVIVLEPVYETFVNRLVEATRSLNVGVAEQPSTQVGPVIDANARDRIQGYVAKGKAEAELVLEMAVPETGYFIGPTIFSNVKPDAAIAQEEIFGPVLSVIRAKDFDEALEIANGTNFALTGGLYSRTPSHIDRAYAEFEVGNLYINRGITGAIVARQPFGGFKLSGVGSKAGGPDYLLQFLEPRHVSENVQRQGFAPIEGVD</sequence>
<dbReference type="InterPro" id="IPR016162">
    <property type="entry name" value="Ald_DH_N"/>
</dbReference>
<dbReference type="PANTHER" id="PTHR42862">
    <property type="entry name" value="DELTA-1-PYRROLINE-5-CARBOXYLATE DEHYDROGENASE 1, ISOFORM A-RELATED"/>
    <property type="match status" value="1"/>
</dbReference>
<dbReference type="PROSITE" id="PS00070">
    <property type="entry name" value="ALDEHYDE_DEHYDR_CYS"/>
    <property type="match status" value="1"/>
</dbReference>
<dbReference type="Gene3D" id="3.20.20.220">
    <property type="match status" value="1"/>
</dbReference>
<dbReference type="InterPro" id="IPR005932">
    <property type="entry name" value="RocA"/>
</dbReference>
<dbReference type="InterPro" id="IPR029510">
    <property type="entry name" value="Ald_DH_CS_GLU"/>
</dbReference>
<proteinExistence type="inferred from homology"/>
<evidence type="ECO:0000256" key="5">
    <source>
        <dbReference type="ARBA" id="ARBA00048142"/>
    </source>
</evidence>
<organism evidence="11 12">
    <name type="scientific">Laspinema palackyanum D2a</name>
    <dbReference type="NCBI Taxonomy" id="2953684"/>
    <lineage>
        <taxon>Bacteria</taxon>
        <taxon>Bacillati</taxon>
        <taxon>Cyanobacteriota</taxon>
        <taxon>Cyanophyceae</taxon>
        <taxon>Oscillatoriophycideae</taxon>
        <taxon>Oscillatoriales</taxon>
        <taxon>Laspinemataceae</taxon>
        <taxon>Laspinema</taxon>
        <taxon>Laspinema palackyanum</taxon>
    </lineage>
</organism>
<evidence type="ECO:0000259" key="10">
    <source>
        <dbReference type="Pfam" id="PF18083"/>
    </source>
</evidence>
<feature type="active site" evidence="6">
    <location>
        <position position="752"/>
    </location>
</feature>
<keyword evidence="12" id="KW-1185">Reference proteome</keyword>
<dbReference type="InterPro" id="IPR016160">
    <property type="entry name" value="Ald_DH_CS_CYS"/>
</dbReference>
<comment type="pathway">
    <text evidence="1">Amino-acid degradation; L-proline degradation into L-glutamate; L-glutamate from L-proline: step 2/2.</text>
</comment>
<dbReference type="CDD" id="cd07124">
    <property type="entry name" value="ALDH_PutA-P5CDH-RocA"/>
    <property type="match status" value="1"/>
</dbReference>
<accession>A0ABT2MLJ8</accession>
<evidence type="ECO:0000259" key="9">
    <source>
        <dbReference type="Pfam" id="PF01619"/>
    </source>
</evidence>
<feature type="domain" description="Aldehyde dehydrogenase" evidence="8">
    <location>
        <begin position="516"/>
        <end position="976"/>
    </location>
</feature>
<evidence type="ECO:0000256" key="1">
    <source>
        <dbReference type="ARBA" id="ARBA00004786"/>
    </source>
</evidence>
<dbReference type="PROSITE" id="PS00687">
    <property type="entry name" value="ALDEHYDE_DEHYDR_GLU"/>
    <property type="match status" value="1"/>
</dbReference>
<dbReference type="InterPro" id="IPR029041">
    <property type="entry name" value="FAD-linked_oxidoreductase-like"/>
</dbReference>
<dbReference type="Gene3D" id="3.40.605.10">
    <property type="entry name" value="Aldehyde Dehydrogenase, Chain A, domain 1"/>
    <property type="match status" value="1"/>
</dbReference>
<protein>
    <recommendedName>
        <fullName evidence="2">L-glutamate gamma-semialdehyde dehydrogenase</fullName>
        <ecNumber evidence="2">1.2.1.88</ecNumber>
    </recommendedName>
</protein>
<evidence type="ECO:0000256" key="6">
    <source>
        <dbReference type="PROSITE-ProRule" id="PRU10007"/>
    </source>
</evidence>
<dbReference type="RefSeq" id="WP_368004617.1">
    <property type="nucleotide sequence ID" value="NZ_JAMXFF010000001.1"/>
</dbReference>
<evidence type="ECO:0000256" key="2">
    <source>
        <dbReference type="ARBA" id="ARBA00012884"/>
    </source>
</evidence>
<dbReference type="InterPro" id="IPR050485">
    <property type="entry name" value="Proline_metab_enzyme"/>
</dbReference>
<dbReference type="Gene3D" id="3.40.309.10">
    <property type="entry name" value="Aldehyde Dehydrogenase, Chain A, domain 2"/>
    <property type="match status" value="1"/>
</dbReference>
<comment type="caution">
    <text evidence="11">The sequence shown here is derived from an EMBL/GenBank/DDBJ whole genome shotgun (WGS) entry which is preliminary data.</text>
</comment>
<evidence type="ECO:0000313" key="11">
    <source>
        <dbReference type="EMBL" id="MCT7964860.1"/>
    </source>
</evidence>
<keyword evidence="4" id="KW-0520">NAD</keyword>
<dbReference type="GO" id="GO:0003842">
    <property type="term" value="F:L-glutamate gamma-semialdehyde dehydrogenase activity"/>
    <property type="evidence" value="ECO:0007669"/>
    <property type="project" value="UniProtKB-EC"/>
</dbReference>
<dbReference type="InterPro" id="IPR025703">
    <property type="entry name" value="Bifunct_PutA"/>
</dbReference>
<dbReference type="PANTHER" id="PTHR42862:SF1">
    <property type="entry name" value="DELTA-1-PYRROLINE-5-CARBOXYLATE DEHYDROGENASE 2, ISOFORM A-RELATED"/>
    <property type="match status" value="1"/>
</dbReference>
<evidence type="ECO:0000256" key="4">
    <source>
        <dbReference type="ARBA" id="ARBA00023027"/>
    </source>
</evidence>
<evidence type="ECO:0000259" key="8">
    <source>
        <dbReference type="Pfam" id="PF00171"/>
    </source>
</evidence>
<dbReference type="EC" id="1.2.1.88" evidence="2"/>
<dbReference type="PIRSF" id="PIRSF000197">
    <property type="entry name" value="Bifunct_PutA"/>
    <property type="match status" value="1"/>
</dbReference>
<dbReference type="InterPro" id="IPR041514">
    <property type="entry name" value="PutA_N"/>
</dbReference>
<dbReference type="EMBL" id="JAMXFF010000001">
    <property type="protein sequence ID" value="MCT7964860.1"/>
    <property type="molecule type" value="Genomic_DNA"/>
</dbReference>
<dbReference type="InterPro" id="IPR015590">
    <property type="entry name" value="Aldehyde_DH_dom"/>
</dbReference>
<dbReference type="SUPFAM" id="SSF51730">
    <property type="entry name" value="FAD-linked oxidoreductase"/>
    <property type="match status" value="1"/>
</dbReference>
<dbReference type="NCBIfam" id="NF002852">
    <property type="entry name" value="PRK03137.1"/>
    <property type="match status" value="1"/>
</dbReference>
<dbReference type="InterPro" id="IPR016161">
    <property type="entry name" value="Ald_DH/histidinol_DH"/>
</dbReference>
<evidence type="ECO:0000256" key="3">
    <source>
        <dbReference type="ARBA" id="ARBA00023002"/>
    </source>
</evidence>
<keyword evidence="3 7" id="KW-0560">Oxidoreductase</keyword>
<comment type="similarity">
    <text evidence="7">Belongs to the aldehyde dehydrogenase family.</text>
</comment>
<dbReference type="Pfam" id="PF01619">
    <property type="entry name" value="Pro_dh"/>
    <property type="match status" value="1"/>
</dbReference>
<dbReference type="SUPFAM" id="SSF53720">
    <property type="entry name" value="ALDH-like"/>
    <property type="match status" value="1"/>
</dbReference>